<organism evidence="6 7">
    <name type="scientific">Amycolatopsis rifamycinica</name>
    <dbReference type="NCBI Taxonomy" id="287986"/>
    <lineage>
        <taxon>Bacteria</taxon>
        <taxon>Bacillati</taxon>
        <taxon>Actinomycetota</taxon>
        <taxon>Actinomycetes</taxon>
        <taxon>Pseudonocardiales</taxon>
        <taxon>Pseudonocardiaceae</taxon>
        <taxon>Amycolatopsis</taxon>
    </lineage>
</organism>
<feature type="region of interest" description="Disordered" evidence="2">
    <location>
        <begin position="949"/>
        <end position="969"/>
    </location>
</feature>
<evidence type="ECO:0000259" key="4">
    <source>
        <dbReference type="Pfam" id="PF25023"/>
    </source>
</evidence>
<feature type="compositionally biased region" description="Basic and acidic residues" evidence="2">
    <location>
        <begin position="1035"/>
        <end position="1045"/>
    </location>
</feature>
<evidence type="ECO:0000313" key="7">
    <source>
        <dbReference type="Proteomes" id="UP000027345"/>
    </source>
</evidence>
<feature type="compositionally biased region" description="Pro residues" evidence="2">
    <location>
        <begin position="298"/>
        <end position="316"/>
    </location>
</feature>
<comment type="caution">
    <text evidence="6">The sequence shown here is derived from an EMBL/GenBank/DDBJ whole genome shotgun (WGS) entry which is preliminary data.</text>
</comment>
<dbReference type="InterPro" id="IPR057746">
    <property type="entry name" value="CpnT-like_N"/>
</dbReference>
<evidence type="ECO:0000259" key="3">
    <source>
        <dbReference type="Pfam" id="PF20148"/>
    </source>
</evidence>
<gene>
    <name evidence="6" type="ORF">DV20_11915</name>
</gene>
<dbReference type="eggNOG" id="COG3209">
    <property type="taxonomic scope" value="Bacteria"/>
</dbReference>
<name>A0A066UCY1_9PSEU</name>
<protein>
    <recommendedName>
        <fullName evidence="8">Type IV secretion protein Rhs</fullName>
    </recommendedName>
</protein>
<keyword evidence="7" id="KW-1185">Reference proteome</keyword>
<feature type="compositionally biased region" description="Basic and acidic residues" evidence="2">
    <location>
        <begin position="347"/>
        <end position="358"/>
    </location>
</feature>
<evidence type="ECO:0008006" key="8">
    <source>
        <dbReference type="Google" id="ProtNLM"/>
    </source>
</evidence>
<feature type="region of interest" description="Disordered" evidence="2">
    <location>
        <begin position="1621"/>
        <end position="1657"/>
    </location>
</feature>
<accession>A0A066UCY1</accession>
<evidence type="ECO:0000256" key="1">
    <source>
        <dbReference type="ARBA" id="ARBA00022737"/>
    </source>
</evidence>
<feature type="region of interest" description="Disordered" evidence="2">
    <location>
        <begin position="1357"/>
        <end position="1443"/>
    </location>
</feature>
<evidence type="ECO:0000259" key="5">
    <source>
        <dbReference type="Pfam" id="PF25547"/>
    </source>
</evidence>
<dbReference type="Gene3D" id="1.20.1260.20">
    <property type="entry name" value="PPE superfamily"/>
    <property type="match status" value="1"/>
</dbReference>
<dbReference type="InterPro" id="IPR050708">
    <property type="entry name" value="T6SS_VgrG/RHS"/>
</dbReference>
<feature type="domain" description="Teneurin-like YD-shell" evidence="4">
    <location>
        <begin position="1051"/>
        <end position="1303"/>
    </location>
</feature>
<dbReference type="Pfam" id="PF25547">
    <property type="entry name" value="WXG100_2"/>
    <property type="match status" value="1"/>
</dbReference>
<keyword evidence="1" id="KW-0677">Repeat</keyword>
<dbReference type="STRING" id="287986.DV20_11915"/>
<sequence>MSNPLVAQTKDSTTAYSGVSLLESAADLKSAIESGDWASVAMGAVGTALDALSMAMDPFGAILAAGVGWLMEHVGPLKEALNGLTGNPDEITAQSETWKNIATELGSVGEDLTAMVKADTASWTGLGGDSYRQRAQDTVTLLETAQKGCEGASSGVKTAGEVVAAVRALVRDIIAELIGHLISWALQVVFTLGIGLTWVVPQVITAVAKTASKIADLVKRLVKALQALIPLLKRAGDLFSDAAKALRNIKPGKAAPPPKHGDINGNPKDLGGPKGKGGDDSTTAAGDHSPPKHDPPKNDPPPAKNDPPKNDPPPPSRGLDNPPGGDSTKSAGAKGSEGSKGPGRNTSETKEPGCKEGSGDPIDVQTGDVLVTESDLVVPGPLGQLIVRNHVSSYRAGRWFGTSWASLVDERLTVAQGTVTYYSADAMILRFPVPAPGATATTSHGPLRRLYGQGAEYVLEDPTRGTLRRFVPAEGDPDLFLLKEIRSENGGYTELDHDADGAPALLVHSGGARIAFDVDGGRIRAVRALSETGDVLVARYDYDEHGHLSLRANSSPRPARYTHDAEGRITGWTDHVGAWYRYVYDQHGRCVRGVGDQGYLDAALAYADRRTTVTDSFGKQTVYEFDEDGNTIARTDRLGGVTRSEWGPRDVLLSRTDPLGRRTGFEHDAHGRLVAVLRADGSRVVIAERSDTELVIEVAEGDRVFRRRYAAPNLPDPYTDPLGVSADQHLERAGDTGPEPGFAVPRVEADLFGRPRAIEHAGGRTAYAWTVEGSLREVRAANGTRRQWTFDGESAETSRTDELGRVQRTENGPMGTIAATIDATGARTTHRYDTELRLVAVINPAGQTWHYTYDAEERLLSQTDFAGRVTRCEYDAAGQRVRLTGPAGEPAEFRYDALGNVTERISPAGTETYRYDPVGRLVHATGPDGVLELAHDGEGRLTKQTTAAGTTTFGYPHGEKTRRTPSGVDVHWGQTPDGAEVLRVAGTELTLHLDAAGRTLGLSAGANPLLRQEFDVAGRLAAQHTPAGATRYHRRPDGSVAHREDPGGGARYEFDAAGRVTAVLHPGGAERYAYDVLGNLVSSSPGTGPEAGPRQYAGGVLAAAGAVRYAHDAQGRLVRRTLPAPDGTALTWTFGWDAHDHLVAVRTPDGTRWRYRYDALDRRIAKERLDTAGAVAERVDFAWDGTNLVEARHTAGGVPVETLTWIHHPDEDRVVAQARTRPDGRVEVSAVITDEVGTPTELVSPDHGTVSPVRTSLWGLTAAGVRPPTPLRFPGQYLDAETGLHFNVFRYYDPANARYISPDPLGLTPALNPETYVEDPFVAADPLGLTRNNGKVVNYADDPTAFLDDDATFEAPAPCKKGSKKRPNPNPGAGNGAAGAGSGTKKPRTGRYDPPITGDANKPHGDSGRTVMEGGGKSGTGSIDGSGKGKYPGGTTPAGNHLTDVNDLNATKHANYDPRLQAELDKLRNPNDKNGYKPDTDEGYFIKGHLKNNDLGGSGTADNMTTLSRKANSQMSGNFENKLKQADIRIGQFKDSVNNMSDTALQRKMSEWGINSTPAEFRKQANDLRVDYSVTASDNVKWKDAANPAEQGIRDHVKLDAEYKGLTSDVQKFIQHNKEDNFLPEFPPKGTKLDTISGAFDPPIKWGSNRPMPNLGE</sequence>
<dbReference type="Pfam" id="PF05593">
    <property type="entry name" value="RHS_repeat"/>
    <property type="match status" value="1"/>
</dbReference>
<proteinExistence type="predicted"/>
<evidence type="ECO:0000256" key="2">
    <source>
        <dbReference type="SAM" id="MobiDB-lite"/>
    </source>
</evidence>
<evidence type="ECO:0000313" key="6">
    <source>
        <dbReference type="EMBL" id="KDN22083.1"/>
    </source>
</evidence>
<dbReference type="InterPro" id="IPR022385">
    <property type="entry name" value="Rhs_assc_core"/>
</dbReference>
<feature type="domain" description="Teneurin-like YD-shell" evidence="4">
    <location>
        <begin position="825"/>
        <end position="949"/>
    </location>
</feature>
<dbReference type="Pfam" id="PF20148">
    <property type="entry name" value="DUF6531"/>
    <property type="match status" value="1"/>
</dbReference>
<reference evidence="6 7" key="1">
    <citation type="submission" date="2014-05" db="EMBL/GenBank/DDBJ databases">
        <title>Draft genome sequence of Amycolatopsis rifamycinica DSM 46095.</title>
        <authorList>
            <person name="Lal R."/>
            <person name="Saxena A."/>
            <person name="Kumari R."/>
            <person name="Mukherjee U."/>
            <person name="Singh P."/>
            <person name="Sangwan N."/>
            <person name="Mahato N.K."/>
        </authorList>
    </citation>
    <scope>NUCLEOTIDE SEQUENCE [LARGE SCALE GENOMIC DNA]</scope>
    <source>
        <strain evidence="6 7">DSM 46095</strain>
    </source>
</reference>
<feature type="domain" description="Outer membrane channel protein CpnT-like N-terminal" evidence="5">
    <location>
        <begin position="86"/>
        <end position="204"/>
    </location>
</feature>
<feature type="compositionally biased region" description="Gly residues" evidence="2">
    <location>
        <begin position="1413"/>
        <end position="1432"/>
    </location>
</feature>
<dbReference type="PANTHER" id="PTHR32305">
    <property type="match status" value="1"/>
</dbReference>
<dbReference type="InterPro" id="IPR045351">
    <property type="entry name" value="DUF6531"/>
</dbReference>
<dbReference type="NCBIfam" id="TIGR01643">
    <property type="entry name" value="YD_repeat_2x"/>
    <property type="match status" value="7"/>
</dbReference>
<dbReference type="Pfam" id="PF25023">
    <property type="entry name" value="TEN_YD-shell"/>
    <property type="match status" value="2"/>
</dbReference>
<dbReference type="InterPro" id="IPR006530">
    <property type="entry name" value="YD"/>
</dbReference>
<feature type="domain" description="DUF6531" evidence="3">
    <location>
        <begin position="359"/>
        <end position="431"/>
    </location>
</feature>
<dbReference type="InterPro" id="IPR056823">
    <property type="entry name" value="TEN-like_YD-shell"/>
</dbReference>
<dbReference type="PRINTS" id="PR00394">
    <property type="entry name" value="RHSPROTEIN"/>
</dbReference>
<dbReference type="InterPro" id="IPR038332">
    <property type="entry name" value="PPE_sf"/>
</dbReference>
<dbReference type="NCBIfam" id="TIGR03696">
    <property type="entry name" value="Rhs_assc_core"/>
    <property type="match status" value="1"/>
</dbReference>
<feature type="region of interest" description="Disordered" evidence="2">
    <location>
        <begin position="249"/>
        <end position="365"/>
    </location>
</feature>
<dbReference type="PANTHER" id="PTHR32305:SF15">
    <property type="entry name" value="PROTEIN RHSA-RELATED"/>
    <property type="match status" value="1"/>
</dbReference>
<dbReference type="EMBL" id="JMQI01000024">
    <property type="protein sequence ID" value="KDN22083.1"/>
    <property type="molecule type" value="Genomic_DNA"/>
</dbReference>
<dbReference type="InterPro" id="IPR031325">
    <property type="entry name" value="RHS_repeat"/>
</dbReference>
<dbReference type="RefSeq" id="WP_235190793.1">
    <property type="nucleotide sequence ID" value="NZ_JMQI01000024.1"/>
</dbReference>
<dbReference type="Gene3D" id="2.180.10.10">
    <property type="entry name" value="RHS repeat-associated core"/>
    <property type="match status" value="2"/>
</dbReference>
<feature type="compositionally biased region" description="Gly residues" evidence="2">
    <location>
        <begin position="1373"/>
        <end position="1382"/>
    </location>
</feature>
<feature type="region of interest" description="Disordered" evidence="2">
    <location>
        <begin position="1025"/>
        <end position="1045"/>
    </location>
</feature>
<dbReference type="Proteomes" id="UP000027345">
    <property type="component" value="Unassembled WGS sequence"/>
</dbReference>